<accession>A0A1Y1CNG3</accession>
<organism evidence="2 3">
    <name type="scientific">Labilibaculum antarcticum</name>
    <dbReference type="NCBI Taxonomy" id="1717717"/>
    <lineage>
        <taxon>Bacteria</taxon>
        <taxon>Pseudomonadati</taxon>
        <taxon>Bacteroidota</taxon>
        <taxon>Bacteroidia</taxon>
        <taxon>Marinilabiliales</taxon>
        <taxon>Marinifilaceae</taxon>
        <taxon>Labilibaculum</taxon>
    </lineage>
</organism>
<reference evidence="3" key="2">
    <citation type="journal article" date="2020" name="Antonie Van Leeuwenhoek">
        <title>Labilibaculum antarcticum sp. nov., a novel facultative anaerobic, psychrotorelant bacterium isolated from marine sediment of Antarctica.</title>
        <authorList>
            <person name="Watanabe M."/>
            <person name="Kojima H."/>
            <person name="Fukui M."/>
        </authorList>
    </citation>
    <scope>NUCLEOTIDE SEQUENCE [LARGE SCALE GENOMIC DNA]</scope>
    <source>
        <strain evidence="3">SPP2</strain>
    </source>
</reference>
<gene>
    <name evidence="2" type="ORF">ALGA_3686</name>
</gene>
<dbReference type="Proteomes" id="UP000218267">
    <property type="component" value="Chromosome"/>
</dbReference>
<dbReference type="EMBL" id="AP018042">
    <property type="protein sequence ID" value="BAX81978.1"/>
    <property type="molecule type" value="Genomic_DNA"/>
</dbReference>
<dbReference type="AlphaFoldDB" id="A0A1Y1CNG3"/>
<name>A0A1Y1CNG3_9BACT</name>
<dbReference type="KEGG" id="mbas:ALGA_3686"/>
<feature type="transmembrane region" description="Helical" evidence="1">
    <location>
        <begin position="114"/>
        <end position="134"/>
    </location>
</feature>
<evidence type="ECO:0000313" key="2">
    <source>
        <dbReference type="EMBL" id="BAX81978.1"/>
    </source>
</evidence>
<protein>
    <submittedName>
        <fullName evidence="2">Uncharacterized protein</fullName>
    </submittedName>
</protein>
<keyword evidence="1" id="KW-0812">Transmembrane</keyword>
<reference evidence="2 3" key="1">
    <citation type="journal article" date="2018" name="Mar. Genomics">
        <title>Complete genome sequence of Marinifilaceae bacterium strain SPP2, isolated from the Antarctic marine sediment.</title>
        <authorList>
            <person name="Watanabe M."/>
            <person name="Kojima H."/>
            <person name="Fukui M."/>
        </authorList>
    </citation>
    <scope>NUCLEOTIDE SEQUENCE [LARGE SCALE GENOMIC DNA]</scope>
    <source>
        <strain evidence="2 3">SPP2</strain>
    </source>
</reference>
<evidence type="ECO:0000256" key="1">
    <source>
        <dbReference type="SAM" id="Phobius"/>
    </source>
</evidence>
<sequence>MDIDMLDVLVNVFRRDYPISLRIRDIQRARTGIPPIMLEKALTFLVSEKILICPDKDSYELNPDIYRDIEAHYGYGNYIRSLQEEKKKKQDYNDISFEKLNNDAKIARWQTKTFWPVFIFGIIGGVFGVISFIMQVSENKETKQGQQVNQPTIKSKADSTEIIKAKKSLEVKDEKAIL</sequence>
<keyword evidence="1" id="KW-1133">Transmembrane helix</keyword>
<proteinExistence type="predicted"/>
<keyword evidence="3" id="KW-1185">Reference proteome</keyword>
<dbReference type="RefSeq" id="WP_096431887.1">
    <property type="nucleotide sequence ID" value="NZ_AP018042.1"/>
</dbReference>
<keyword evidence="1" id="KW-0472">Membrane</keyword>
<evidence type="ECO:0000313" key="3">
    <source>
        <dbReference type="Proteomes" id="UP000218267"/>
    </source>
</evidence>